<name>L2GL46_VITCO</name>
<dbReference type="OrthoDB" id="2191577at2759"/>
<evidence type="ECO:0000313" key="2">
    <source>
        <dbReference type="Proteomes" id="UP000011082"/>
    </source>
</evidence>
<evidence type="ECO:0000313" key="1">
    <source>
        <dbReference type="EMBL" id="ELA41022.1"/>
    </source>
</evidence>
<keyword evidence="2" id="KW-1185">Reference proteome</keyword>
<gene>
    <name evidence="1" type="ORF">VICG_01904</name>
</gene>
<sequence length="219" mass="25495">MHCTLSPENTILLDKLIKSTKTEMISIEVDSIFQIYLISPDLSQLTIIKLEPSFFESFENTVLIQVSFPVRKLYKQNIKALQITLNDYTINLEYIFNAMKHTQTFDCLEAEIFDLDFQCEREIEIKLPGLKRILREIKDKQIKIEMKDSFKISGQHVEISIPQTNLDVDFTVDTEKFKSIVKISDHFYTIKFNLPAEISPLNITMEAPEIFLSTFISIE</sequence>
<dbReference type="VEuPathDB" id="MicrosporidiaDB:VICG_01904"/>
<dbReference type="RefSeq" id="XP_007605349.1">
    <property type="nucleotide sequence ID" value="XM_007605287.1"/>
</dbReference>
<protein>
    <recommendedName>
        <fullName evidence="3">Proliferating cell nuclear antigen</fullName>
    </recommendedName>
</protein>
<dbReference type="Proteomes" id="UP000011082">
    <property type="component" value="Unassembled WGS sequence"/>
</dbReference>
<dbReference type="InParanoid" id="L2GL46"/>
<proteinExistence type="predicted"/>
<accession>L2GL46</accession>
<dbReference type="EMBL" id="JH370151">
    <property type="protein sequence ID" value="ELA41022.1"/>
    <property type="molecule type" value="Genomic_DNA"/>
</dbReference>
<evidence type="ECO:0008006" key="3">
    <source>
        <dbReference type="Google" id="ProtNLM"/>
    </source>
</evidence>
<dbReference type="GeneID" id="19882614"/>
<organism evidence="1 2">
    <name type="scientific">Vittaforma corneae (strain ATCC 50505)</name>
    <name type="common">Microsporidian parasite</name>
    <name type="synonym">Nosema corneum</name>
    <dbReference type="NCBI Taxonomy" id="993615"/>
    <lineage>
        <taxon>Eukaryota</taxon>
        <taxon>Fungi</taxon>
        <taxon>Fungi incertae sedis</taxon>
        <taxon>Microsporidia</taxon>
        <taxon>Nosematidae</taxon>
        <taxon>Vittaforma</taxon>
    </lineage>
</organism>
<dbReference type="AlphaFoldDB" id="L2GL46"/>
<dbReference type="HOGENOM" id="CLU_1262389_0_0_1"/>
<reference evidence="2" key="1">
    <citation type="submission" date="2011-05" db="EMBL/GenBank/DDBJ databases">
        <title>The genome sequence of Vittaforma corneae strain ATCC 50505.</title>
        <authorList>
            <consortium name="The Broad Institute Genome Sequencing Platform"/>
            <person name="Cuomo C."/>
            <person name="Didier E."/>
            <person name="Bowers L."/>
            <person name="Young S.K."/>
            <person name="Zeng Q."/>
            <person name="Gargeya S."/>
            <person name="Fitzgerald M."/>
            <person name="Haas B."/>
            <person name="Abouelleil A."/>
            <person name="Alvarado L."/>
            <person name="Arachchi H.M."/>
            <person name="Berlin A."/>
            <person name="Chapman S.B."/>
            <person name="Gearin G."/>
            <person name="Goldberg J."/>
            <person name="Griggs A."/>
            <person name="Gujja S."/>
            <person name="Hansen M."/>
            <person name="Heiman D."/>
            <person name="Howarth C."/>
            <person name="Larimer J."/>
            <person name="Lui A."/>
            <person name="MacDonald P.J.P."/>
            <person name="McCowen C."/>
            <person name="Montmayeur A."/>
            <person name="Murphy C."/>
            <person name="Neiman D."/>
            <person name="Pearson M."/>
            <person name="Priest M."/>
            <person name="Roberts A."/>
            <person name="Saif S."/>
            <person name="Shea T."/>
            <person name="Sisk P."/>
            <person name="Stolte C."/>
            <person name="Sykes S."/>
            <person name="Wortman J."/>
            <person name="Nusbaum C."/>
            <person name="Birren B."/>
        </authorList>
    </citation>
    <scope>NUCLEOTIDE SEQUENCE [LARGE SCALE GENOMIC DNA]</scope>
    <source>
        <strain evidence="2">ATCC 50505</strain>
    </source>
</reference>